<evidence type="ECO:0000256" key="24">
    <source>
        <dbReference type="ARBA" id="ARBA00050051"/>
    </source>
</evidence>
<dbReference type="NCBIfam" id="TIGR00859">
    <property type="entry name" value="ENaC"/>
    <property type="match status" value="1"/>
</dbReference>
<dbReference type="OrthoDB" id="6238402at2759"/>
<evidence type="ECO:0000256" key="14">
    <source>
        <dbReference type="ARBA" id="ARBA00023069"/>
    </source>
</evidence>
<dbReference type="Gene3D" id="2.60.470.10">
    <property type="entry name" value="Acid-sensing ion channels like domains"/>
    <property type="match status" value="1"/>
</dbReference>
<organism evidence="26 27">
    <name type="scientific">Polypterus senegalus</name>
    <name type="common">Senegal bichir</name>
    <dbReference type="NCBI Taxonomy" id="55291"/>
    <lineage>
        <taxon>Eukaryota</taxon>
        <taxon>Metazoa</taxon>
        <taxon>Chordata</taxon>
        <taxon>Craniata</taxon>
        <taxon>Vertebrata</taxon>
        <taxon>Euteleostomi</taxon>
        <taxon>Actinopterygii</taxon>
        <taxon>Polypteriformes</taxon>
        <taxon>Polypteridae</taxon>
        <taxon>Polypterus</taxon>
    </lineage>
</organism>
<keyword evidence="6" id="KW-0894">Sodium channel</keyword>
<gene>
    <name evidence="26" type="primary">Scnn1a</name>
    <name evidence="26" type="ORF">GTO96_0022986</name>
</gene>
<evidence type="ECO:0000256" key="22">
    <source>
        <dbReference type="ARBA" id="ARBA00037944"/>
    </source>
</evidence>
<proteinExistence type="inferred from homology"/>
<comment type="subcellular location">
    <subcellularLocation>
        <location evidence="3">Apical cell membrane</location>
        <topology evidence="3">Multi-pass membrane protein</topology>
    </subcellularLocation>
    <subcellularLocation>
        <location evidence="2">Cell projection</location>
        <location evidence="2">Cilium</location>
        <location evidence="2">Flagellum</location>
    </subcellularLocation>
    <subcellularLocation>
        <location evidence="4">Cytoplasmic granule</location>
    </subcellularLocation>
    <subcellularLocation>
        <location evidence="1">Cytoplasmic vesicle</location>
        <location evidence="1">Secretory vesicle</location>
        <location evidence="1">Acrosome</location>
    </subcellularLocation>
</comment>
<feature type="non-terminal residue" evidence="26">
    <location>
        <position position="681"/>
    </location>
</feature>
<protein>
    <recommendedName>
        <fullName evidence="23">Epithelial sodium channel subunit alpha</fullName>
    </recommendedName>
    <alternativeName>
        <fullName evidence="24">Amiloride-sensitive sodium channel subunit alpha</fullName>
    </alternativeName>
</protein>
<evidence type="ECO:0000256" key="2">
    <source>
        <dbReference type="ARBA" id="ARBA00004230"/>
    </source>
</evidence>
<keyword evidence="12" id="KW-0915">Sodium</keyword>
<keyword evidence="19" id="KW-0407">Ion channel</keyword>
<keyword evidence="8" id="KW-0963">Cytoplasm</keyword>
<dbReference type="InterPro" id="IPR001873">
    <property type="entry name" value="ENaC"/>
</dbReference>
<comment type="catalytic activity">
    <reaction evidence="21">
        <text>Na(+)(in) = Na(+)(out)</text>
        <dbReference type="Rhea" id="RHEA:34963"/>
        <dbReference type="ChEBI" id="CHEBI:29101"/>
    </reaction>
</comment>
<evidence type="ECO:0000256" key="18">
    <source>
        <dbReference type="ARBA" id="ARBA00023273"/>
    </source>
</evidence>
<evidence type="ECO:0000256" key="16">
    <source>
        <dbReference type="ARBA" id="ARBA00023157"/>
    </source>
</evidence>
<evidence type="ECO:0000313" key="26">
    <source>
        <dbReference type="EMBL" id="KAG2469967.1"/>
    </source>
</evidence>
<dbReference type="Pfam" id="PF00858">
    <property type="entry name" value="ASC"/>
    <property type="match status" value="1"/>
</dbReference>
<evidence type="ECO:0000256" key="21">
    <source>
        <dbReference type="ARBA" id="ARBA00036239"/>
    </source>
</evidence>
<keyword evidence="16" id="KW-1015">Disulfide bond</keyword>
<dbReference type="PANTHER" id="PTHR11690:SF124">
    <property type="entry name" value="AMILORIDE-SENSITIVE SODIUM CHANNEL SUBUNIT ALPHA"/>
    <property type="match status" value="1"/>
</dbReference>
<sequence>MSTTDDKRERKEGLIEFYTSYSDLFNFFCSNTTIHGAIRLVCSENNRMKTAFWAVLFPGTVGILYWQFGLLFGQYFSHPVSIGVSVNFNELQFPSVTVCTLNPYRYSAVREELKELDAVTEETLYKLYGYTFSKKDQQNSTSHTSATEKSRNSNPLFNKKFVLEVLNREASVNFSIPEKKGNNGVAKNNPPLQNQNWQIGFKLCNATGLDCYFQAYSSGVDAIREWYKYHYINIMAQMSMNALADDESNPDKADINNFVFACSFNGAVCSKGNYTTFHHPMYGNCYTFNSWEDGHEWSVSTPGVESGLSLLLRTEQNDFIPLLSTVAGARVMVHSQNHPVFMEDGGFDIKPGVETSIGLRQEVFQRLGGEYGDCLDGTEVDIENLYESSYTQQACIRSCFQLIMVKRCGCAYYFYPLPKGASYCNYNRHIAWGHCYYKLYNEFSLDNLGCSTKCRRPCQDIEYTMTAGYATWPTKASKNWIFNVLNKQNGYNITSDRNDIAKVNIYFEDLNYRTFGESPAFTAVMLLSNLGSQWSLWFGSSVMSVVELAELVFDLVAITLIFSAQKYIQWKNTESKVNTDGHQEPNAHNAISNENHQEFDSLGVNFAFEAEDATHSIQSIPSDSPNIEMTTSFQFDVVADISPPPAYDSLNLECSSLSQTIKGCNAECQCSRRLCEINEKD</sequence>
<evidence type="ECO:0000313" key="27">
    <source>
        <dbReference type="Proteomes" id="UP000886611"/>
    </source>
</evidence>
<keyword evidence="14" id="KW-0969">Cilium</keyword>
<keyword evidence="13" id="KW-0406">Ion transport</keyword>
<evidence type="ECO:0000256" key="12">
    <source>
        <dbReference type="ARBA" id="ARBA00023053"/>
    </source>
</evidence>
<evidence type="ECO:0000256" key="25">
    <source>
        <dbReference type="SAM" id="Phobius"/>
    </source>
</evidence>
<keyword evidence="17" id="KW-0739">Sodium transport</keyword>
<evidence type="ECO:0000256" key="17">
    <source>
        <dbReference type="ARBA" id="ARBA00023201"/>
    </source>
</evidence>
<keyword evidence="5" id="KW-0813">Transport</keyword>
<evidence type="ECO:0000256" key="11">
    <source>
        <dbReference type="ARBA" id="ARBA00022989"/>
    </source>
</evidence>
<evidence type="ECO:0000256" key="20">
    <source>
        <dbReference type="ARBA" id="ARBA00023329"/>
    </source>
</evidence>
<keyword evidence="18" id="KW-0966">Cell projection</keyword>
<evidence type="ECO:0000256" key="9">
    <source>
        <dbReference type="ARBA" id="ARBA00022692"/>
    </source>
</evidence>
<dbReference type="GO" id="GO:0001669">
    <property type="term" value="C:acrosomal vesicle"/>
    <property type="evidence" value="ECO:0007669"/>
    <property type="project" value="UniProtKB-SubCell"/>
</dbReference>
<evidence type="ECO:0000256" key="8">
    <source>
        <dbReference type="ARBA" id="ARBA00022490"/>
    </source>
</evidence>
<dbReference type="PANTHER" id="PTHR11690">
    <property type="entry name" value="AMILORIDE-SENSITIVE SODIUM CHANNEL-RELATED"/>
    <property type="match status" value="1"/>
</dbReference>
<accession>A0A8X7XR04</accession>
<comment type="similarity">
    <text evidence="22">Belongs to the amiloride-sensitive sodium channel (TC 1.A.6) family. SCNN1A subfamily.</text>
</comment>
<evidence type="ECO:0000256" key="5">
    <source>
        <dbReference type="ARBA" id="ARBA00022448"/>
    </source>
</evidence>
<evidence type="ECO:0000256" key="1">
    <source>
        <dbReference type="ARBA" id="ARBA00004218"/>
    </source>
</evidence>
<evidence type="ECO:0000256" key="6">
    <source>
        <dbReference type="ARBA" id="ARBA00022461"/>
    </source>
</evidence>
<keyword evidence="11 25" id="KW-1133">Transmembrane helix</keyword>
<name>A0A8X7XR04_POLSE</name>
<reference evidence="26 27" key="1">
    <citation type="journal article" date="2021" name="Cell">
        <title>Tracing the genetic footprints of vertebrate landing in non-teleost ray-finned fishes.</title>
        <authorList>
            <person name="Bi X."/>
            <person name="Wang K."/>
            <person name="Yang L."/>
            <person name="Pan H."/>
            <person name="Jiang H."/>
            <person name="Wei Q."/>
            <person name="Fang M."/>
            <person name="Yu H."/>
            <person name="Zhu C."/>
            <person name="Cai Y."/>
            <person name="He Y."/>
            <person name="Gan X."/>
            <person name="Zeng H."/>
            <person name="Yu D."/>
            <person name="Zhu Y."/>
            <person name="Jiang H."/>
            <person name="Qiu Q."/>
            <person name="Yang H."/>
            <person name="Zhang Y.E."/>
            <person name="Wang W."/>
            <person name="Zhu M."/>
            <person name="He S."/>
            <person name="Zhang G."/>
        </authorList>
    </citation>
    <scope>NUCLEOTIDE SEQUENCE [LARGE SCALE GENOMIC DNA]</scope>
    <source>
        <strain evidence="26">Bchr_013</strain>
    </source>
</reference>
<dbReference type="GO" id="GO:0015280">
    <property type="term" value="F:ligand-gated sodium channel activity"/>
    <property type="evidence" value="ECO:0007669"/>
    <property type="project" value="InterPro"/>
</dbReference>
<evidence type="ECO:0000256" key="23">
    <source>
        <dbReference type="ARBA" id="ARBA00050031"/>
    </source>
</evidence>
<dbReference type="Proteomes" id="UP000886611">
    <property type="component" value="Unassembled WGS sequence"/>
</dbReference>
<evidence type="ECO:0000256" key="15">
    <source>
        <dbReference type="ARBA" id="ARBA00023136"/>
    </source>
</evidence>
<dbReference type="InterPro" id="IPR020903">
    <property type="entry name" value="ENaC_CS"/>
</dbReference>
<evidence type="ECO:0000256" key="19">
    <source>
        <dbReference type="ARBA" id="ARBA00023303"/>
    </source>
</evidence>
<keyword evidence="15 25" id="KW-0472">Membrane</keyword>
<evidence type="ECO:0000256" key="13">
    <source>
        <dbReference type="ARBA" id="ARBA00023065"/>
    </source>
</evidence>
<dbReference type="PROSITE" id="PS01206">
    <property type="entry name" value="ASC"/>
    <property type="match status" value="1"/>
</dbReference>
<keyword evidence="20" id="KW-0968">Cytoplasmic vesicle</keyword>
<feature type="non-terminal residue" evidence="26">
    <location>
        <position position="1"/>
    </location>
</feature>
<feature type="transmembrane region" description="Helical" evidence="25">
    <location>
        <begin position="51"/>
        <end position="76"/>
    </location>
</feature>
<evidence type="ECO:0000256" key="3">
    <source>
        <dbReference type="ARBA" id="ARBA00004424"/>
    </source>
</evidence>
<keyword evidence="27" id="KW-1185">Reference proteome</keyword>
<dbReference type="AlphaFoldDB" id="A0A8X7XR04"/>
<evidence type="ECO:0000256" key="7">
    <source>
        <dbReference type="ARBA" id="ARBA00022475"/>
    </source>
</evidence>
<keyword evidence="9 25" id="KW-0812">Transmembrane</keyword>
<dbReference type="Gene3D" id="1.10.287.770">
    <property type="entry name" value="YojJ-like"/>
    <property type="match status" value="1"/>
</dbReference>
<dbReference type="PRINTS" id="PR01078">
    <property type="entry name" value="AMINACHANNEL"/>
</dbReference>
<dbReference type="EMBL" id="JAATIS010000147">
    <property type="protein sequence ID" value="KAG2469967.1"/>
    <property type="molecule type" value="Genomic_DNA"/>
</dbReference>
<dbReference type="GO" id="GO:0031514">
    <property type="term" value="C:motile cilium"/>
    <property type="evidence" value="ECO:0007669"/>
    <property type="project" value="UniProtKB-SubCell"/>
</dbReference>
<keyword evidence="10" id="KW-0282">Flagellum</keyword>
<dbReference type="InterPro" id="IPR004724">
    <property type="entry name" value="ENaC_chordates"/>
</dbReference>
<evidence type="ECO:0000256" key="4">
    <source>
        <dbReference type="ARBA" id="ARBA00004463"/>
    </source>
</evidence>
<evidence type="ECO:0000256" key="10">
    <source>
        <dbReference type="ARBA" id="ARBA00022846"/>
    </source>
</evidence>
<keyword evidence="7" id="KW-1003">Cell membrane</keyword>
<dbReference type="GO" id="GO:0016324">
    <property type="term" value="C:apical plasma membrane"/>
    <property type="evidence" value="ECO:0007669"/>
    <property type="project" value="UniProtKB-SubCell"/>
</dbReference>
<comment type="caution">
    <text evidence="26">The sequence shown here is derived from an EMBL/GenBank/DDBJ whole genome shotgun (WGS) entry which is preliminary data.</text>
</comment>